<proteinExistence type="predicted"/>
<organism evidence="2 3">
    <name type="scientific">Gimesia panareensis</name>
    <dbReference type="NCBI Taxonomy" id="2527978"/>
    <lineage>
        <taxon>Bacteria</taxon>
        <taxon>Pseudomonadati</taxon>
        <taxon>Planctomycetota</taxon>
        <taxon>Planctomycetia</taxon>
        <taxon>Planctomycetales</taxon>
        <taxon>Planctomycetaceae</taxon>
        <taxon>Gimesia</taxon>
    </lineage>
</organism>
<dbReference type="AlphaFoldDB" id="A0A517QDZ1"/>
<dbReference type="Proteomes" id="UP000315647">
    <property type="component" value="Chromosome"/>
</dbReference>
<gene>
    <name evidence="2" type="ORF">Enr10x_52040</name>
</gene>
<reference evidence="2 3" key="1">
    <citation type="submission" date="2019-03" db="EMBL/GenBank/DDBJ databases">
        <title>Deep-cultivation of Planctomycetes and their phenomic and genomic characterization uncovers novel biology.</title>
        <authorList>
            <person name="Wiegand S."/>
            <person name="Jogler M."/>
            <person name="Boedeker C."/>
            <person name="Pinto D."/>
            <person name="Vollmers J."/>
            <person name="Rivas-Marin E."/>
            <person name="Kohn T."/>
            <person name="Peeters S.H."/>
            <person name="Heuer A."/>
            <person name="Rast P."/>
            <person name="Oberbeckmann S."/>
            <person name="Bunk B."/>
            <person name="Jeske O."/>
            <person name="Meyerdierks A."/>
            <person name="Storesund J.E."/>
            <person name="Kallscheuer N."/>
            <person name="Luecker S."/>
            <person name="Lage O.M."/>
            <person name="Pohl T."/>
            <person name="Merkel B.J."/>
            <person name="Hornburger P."/>
            <person name="Mueller R.-W."/>
            <person name="Bruemmer F."/>
            <person name="Labrenz M."/>
            <person name="Spormann A.M."/>
            <person name="Op den Camp H."/>
            <person name="Overmann J."/>
            <person name="Amann R."/>
            <person name="Jetten M.S.M."/>
            <person name="Mascher T."/>
            <person name="Medema M.H."/>
            <person name="Devos D.P."/>
            <person name="Kaster A.-K."/>
            <person name="Ovreas L."/>
            <person name="Rohde M."/>
            <person name="Galperin M.Y."/>
            <person name="Jogler C."/>
        </authorList>
    </citation>
    <scope>NUCLEOTIDE SEQUENCE [LARGE SCALE GENOMIC DNA]</scope>
    <source>
        <strain evidence="2 3">Enr10</strain>
    </source>
</reference>
<name>A0A517QDZ1_9PLAN</name>
<keyword evidence="1" id="KW-0812">Transmembrane</keyword>
<evidence type="ECO:0000313" key="3">
    <source>
        <dbReference type="Proteomes" id="UP000315647"/>
    </source>
</evidence>
<keyword evidence="3" id="KW-1185">Reference proteome</keyword>
<feature type="transmembrane region" description="Helical" evidence="1">
    <location>
        <begin position="68"/>
        <end position="88"/>
    </location>
</feature>
<feature type="transmembrane region" description="Helical" evidence="1">
    <location>
        <begin position="100"/>
        <end position="117"/>
    </location>
</feature>
<accession>A0A517QDZ1</accession>
<feature type="transmembrane region" description="Helical" evidence="1">
    <location>
        <begin position="38"/>
        <end position="56"/>
    </location>
</feature>
<evidence type="ECO:0000256" key="1">
    <source>
        <dbReference type="SAM" id="Phobius"/>
    </source>
</evidence>
<keyword evidence="1" id="KW-1133">Transmembrane helix</keyword>
<feature type="transmembrane region" description="Helical" evidence="1">
    <location>
        <begin position="7"/>
        <end position="26"/>
    </location>
</feature>
<evidence type="ECO:0000313" key="2">
    <source>
        <dbReference type="EMBL" id="QDT29848.1"/>
    </source>
</evidence>
<dbReference type="PANTHER" id="PTHR28008:SF1">
    <property type="entry name" value="DOMAIN PROTEIN, PUTATIVE (AFU_ORTHOLOGUE AFUA_3G10980)-RELATED"/>
    <property type="match status" value="1"/>
</dbReference>
<dbReference type="RefSeq" id="WP_145451764.1">
    <property type="nucleotide sequence ID" value="NZ_CP037421.1"/>
</dbReference>
<dbReference type="NCBIfam" id="NF037970">
    <property type="entry name" value="vanZ_1"/>
    <property type="match status" value="1"/>
</dbReference>
<protein>
    <submittedName>
        <fullName evidence="2">VanZ like family protein</fullName>
    </submittedName>
</protein>
<keyword evidence="1" id="KW-0472">Membrane</keyword>
<dbReference type="EMBL" id="CP037421">
    <property type="protein sequence ID" value="QDT29848.1"/>
    <property type="molecule type" value="Genomic_DNA"/>
</dbReference>
<sequence>MHRYQLLIRTLLILYWIVLFTATHVPLKKGTIPQGTDVPLHFIAYAGLAFILTWWLSLKWDRLTFKRLLLIVAGVSLFGIVDELLQGIPVLQREPSVKDWTADTLGAILGVVLFLIVSKPLEVLKQRLQQTPDQQQSDSPDEPG</sequence>
<dbReference type="PANTHER" id="PTHR28008">
    <property type="entry name" value="DOMAIN PROTEIN, PUTATIVE (AFU_ORTHOLOGUE AFUA_3G10980)-RELATED"/>
    <property type="match status" value="1"/>
</dbReference>